<evidence type="ECO:0000313" key="1">
    <source>
        <dbReference type="EMBL" id="KKK55415.1"/>
    </source>
</evidence>
<name>A0A0F8X3I2_9ZZZZ</name>
<sequence length="53" mass="5900">KPVVMWGNGLIEATSAMLRHPQIHRYDRLEEALASVAMLLLGPGSRSPRESQE</sequence>
<comment type="caution">
    <text evidence="1">The sequence shown here is derived from an EMBL/GenBank/DDBJ whole genome shotgun (WGS) entry which is preliminary data.</text>
</comment>
<accession>A0A0F8X3I2</accession>
<protein>
    <submittedName>
        <fullName evidence="1">Uncharacterized protein</fullName>
    </submittedName>
</protein>
<gene>
    <name evidence="1" type="ORF">LCGC14_3074760</name>
</gene>
<feature type="non-terminal residue" evidence="1">
    <location>
        <position position="1"/>
    </location>
</feature>
<reference evidence="1" key="1">
    <citation type="journal article" date="2015" name="Nature">
        <title>Complex archaea that bridge the gap between prokaryotes and eukaryotes.</title>
        <authorList>
            <person name="Spang A."/>
            <person name="Saw J.H."/>
            <person name="Jorgensen S.L."/>
            <person name="Zaremba-Niedzwiedzka K."/>
            <person name="Martijn J."/>
            <person name="Lind A.E."/>
            <person name="van Eijk R."/>
            <person name="Schleper C."/>
            <person name="Guy L."/>
            <person name="Ettema T.J."/>
        </authorList>
    </citation>
    <scope>NUCLEOTIDE SEQUENCE</scope>
</reference>
<proteinExistence type="predicted"/>
<dbReference type="AlphaFoldDB" id="A0A0F8X3I2"/>
<dbReference type="EMBL" id="LAZR01065502">
    <property type="protein sequence ID" value="KKK55415.1"/>
    <property type="molecule type" value="Genomic_DNA"/>
</dbReference>
<organism evidence="1">
    <name type="scientific">marine sediment metagenome</name>
    <dbReference type="NCBI Taxonomy" id="412755"/>
    <lineage>
        <taxon>unclassified sequences</taxon>
        <taxon>metagenomes</taxon>
        <taxon>ecological metagenomes</taxon>
    </lineage>
</organism>